<keyword evidence="4" id="KW-0676">Redox-active center</keyword>
<feature type="domain" description="Thioredoxin" evidence="5">
    <location>
        <begin position="220"/>
        <end position="362"/>
    </location>
</feature>
<dbReference type="PANTHER" id="PTHR42852:SF6">
    <property type="entry name" value="THIOL:DISULFIDE INTERCHANGE PROTEIN DSBE"/>
    <property type="match status" value="1"/>
</dbReference>
<comment type="subcellular location">
    <subcellularLocation>
        <location evidence="1">Cell envelope</location>
    </subcellularLocation>
</comment>
<gene>
    <name evidence="6" type="ORF">QVZ41_10200</name>
</gene>
<dbReference type="RefSeq" id="WP_302884473.1">
    <property type="nucleotide sequence ID" value="NZ_JAUMIT010000004.1"/>
</dbReference>
<organism evidence="6 7">
    <name type="scientific">Wenyingzhuangia gilva</name>
    <dbReference type="NCBI Taxonomy" id="3057677"/>
    <lineage>
        <taxon>Bacteria</taxon>
        <taxon>Pseudomonadati</taxon>
        <taxon>Bacteroidota</taxon>
        <taxon>Flavobacteriia</taxon>
        <taxon>Flavobacteriales</taxon>
        <taxon>Flavobacteriaceae</taxon>
        <taxon>Wenyingzhuangia</taxon>
    </lineage>
</organism>
<evidence type="ECO:0000256" key="3">
    <source>
        <dbReference type="ARBA" id="ARBA00023157"/>
    </source>
</evidence>
<keyword evidence="3" id="KW-1015">Disulfide bond</keyword>
<dbReference type="InterPro" id="IPR036249">
    <property type="entry name" value="Thioredoxin-like_sf"/>
</dbReference>
<sequence>MKKLILIIVLILFSCNFQNEKNTFTLTGKLKNLKDSTLVYLGKIDLDNYFYKRLDSTYVKNYEFEFKGKKNKKDQFVITFVPKKLNDSLIKEYSKKSINLYLENSKININGDFNDINNIDIVGSSLTNLLNEIKEINEKHYAKYRNGLIDYNKYKKIKINETIDLIFKNINNPVSISTMLSNKEIISKDTLKLFYDRLPKKSQNSIQGTSLRNYINSIKIKIGDSLIDFEANDLQNNSVKISDYKDKIILLDFWASWCHYCHDQNKNVFPILKKKYKDLEIISYSADINKKLWSNASKSDKIDWVNLSNLKGVNDEIVLKYNVYGYPTSFLIDKDGIIRDKFIGFENDEIEKSINRILKTEL</sequence>
<dbReference type="Pfam" id="PF14289">
    <property type="entry name" value="DUF4369"/>
    <property type="match status" value="1"/>
</dbReference>
<name>A0ABT8VTF7_9FLAO</name>
<comment type="caution">
    <text evidence="6">The sequence shown here is derived from an EMBL/GenBank/DDBJ whole genome shotgun (WGS) entry which is preliminary data.</text>
</comment>
<evidence type="ECO:0000313" key="6">
    <source>
        <dbReference type="EMBL" id="MDO3695215.1"/>
    </source>
</evidence>
<accession>A0ABT8VTF7</accession>
<dbReference type="InterPro" id="IPR013766">
    <property type="entry name" value="Thioredoxin_domain"/>
</dbReference>
<keyword evidence="2" id="KW-0201">Cytochrome c-type biogenesis</keyword>
<proteinExistence type="predicted"/>
<evidence type="ECO:0000259" key="5">
    <source>
        <dbReference type="PROSITE" id="PS51352"/>
    </source>
</evidence>
<dbReference type="PROSITE" id="PS51352">
    <property type="entry name" value="THIOREDOXIN_2"/>
    <property type="match status" value="1"/>
</dbReference>
<dbReference type="InterPro" id="IPR050553">
    <property type="entry name" value="Thioredoxin_ResA/DsbE_sf"/>
</dbReference>
<dbReference type="InterPro" id="IPR025380">
    <property type="entry name" value="DUF4369"/>
</dbReference>
<dbReference type="Gene3D" id="3.40.30.10">
    <property type="entry name" value="Glutaredoxin"/>
    <property type="match status" value="1"/>
</dbReference>
<keyword evidence="7" id="KW-1185">Reference proteome</keyword>
<dbReference type="PANTHER" id="PTHR42852">
    <property type="entry name" value="THIOL:DISULFIDE INTERCHANGE PROTEIN DSBE"/>
    <property type="match status" value="1"/>
</dbReference>
<dbReference type="Pfam" id="PF00578">
    <property type="entry name" value="AhpC-TSA"/>
    <property type="match status" value="1"/>
</dbReference>
<reference evidence="6" key="1">
    <citation type="submission" date="2023-07" db="EMBL/GenBank/DDBJ databases">
        <title>Wenyingzhuangia sp. chi5 genome sequencing and assembly.</title>
        <authorList>
            <person name="Park S."/>
        </authorList>
    </citation>
    <scope>NUCLEOTIDE SEQUENCE</scope>
    <source>
        <strain evidence="6">Chi5</strain>
    </source>
</reference>
<evidence type="ECO:0000256" key="1">
    <source>
        <dbReference type="ARBA" id="ARBA00004196"/>
    </source>
</evidence>
<protein>
    <submittedName>
        <fullName evidence="6">TlpA disulfide reductase family protein</fullName>
    </submittedName>
</protein>
<dbReference type="Proteomes" id="UP001168642">
    <property type="component" value="Unassembled WGS sequence"/>
</dbReference>
<dbReference type="EMBL" id="JAUMIT010000004">
    <property type="protein sequence ID" value="MDO3695215.1"/>
    <property type="molecule type" value="Genomic_DNA"/>
</dbReference>
<evidence type="ECO:0000256" key="2">
    <source>
        <dbReference type="ARBA" id="ARBA00022748"/>
    </source>
</evidence>
<dbReference type="CDD" id="cd02966">
    <property type="entry name" value="TlpA_like_family"/>
    <property type="match status" value="1"/>
</dbReference>
<dbReference type="PROSITE" id="PS51257">
    <property type="entry name" value="PROKAR_LIPOPROTEIN"/>
    <property type="match status" value="1"/>
</dbReference>
<evidence type="ECO:0000313" key="7">
    <source>
        <dbReference type="Proteomes" id="UP001168642"/>
    </source>
</evidence>
<evidence type="ECO:0000256" key="4">
    <source>
        <dbReference type="ARBA" id="ARBA00023284"/>
    </source>
</evidence>
<dbReference type="InterPro" id="IPR000866">
    <property type="entry name" value="AhpC/TSA"/>
</dbReference>
<dbReference type="SUPFAM" id="SSF52833">
    <property type="entry name" value="Thioredoxin-like"/>
    <property type="match status" value="1"/>
</dbReference>